<dbReference type="EMBL" id="WJQU01001755">
    <property type="protein sequence ID" value="KAJ6633744.1"/>
    <property type="molecule type" value="Genomic_DNA"/>
</dbReference>
<dbReference type="OrthoDB" id="6782793at2759"/>
<dbReference type="AlphaFoldDB" id="A0A9Q0RU00"/>
<evidence type="ECO:0000313" key="2">
    <source>
        <dbReference type="EMBL" id="KAJ6633744.1"/>
    </source>
</evidence>
<sequence length="196" mass="22372">MQGQSVYDPVSRVGSLNSLSTVYEEETWSDLVGFKKQLPRDVLPSKQDVCRYYLWLDSKNCSSTIVKDVMEIWQSTGISTVTPRMVRKQLQQLHHKFRHFGNRVSSSSKKISKNFEMERNVFKKKMGELFDIAACKCRSDCICTSNMPKELQKFLNDQGTTKMMKISHVDKSLSNVEEESSSGNKSSSDYESSSPV</sequence>
<organism evidence="2 3">
    <name type="scientific">Pseudolycoriella hygida</name>
    <dbReference type="NCBI Taxonomy" id="35572"/>
    <lineage>
        <taxon>Eukaryota</taxon>
        <taxon>Metazoa</taxon>
        <taxon>Ecdysozoa</taxon>
        <taxon>Arthropoda</taxon>
        <taxon>Hexapoda</taxon>
        <taxon>Insecta</taxon>
        <taxon>Pterygota</taxon>
        <taxon>Neoptera</taxon>
        <taxon>Endopterygota</taxon>
        <taxon>Diptera</taxon>
        <taxon>Nematocera</taxon>
        <taxon>Sciaroidea</taxon>
        <taxon>Sciaridae</taxon>
        <taxon>Pseudolycoriella</taxon>
    </lineage>
</organism>
<comment type="caution">
    <text evidence="2">The sequence shown here is derived from an EMBL/GenBank/DDBJ whole genome shotgun (WGS) entry which is preliminary data.</text>
</comment>
<feature type="region of interest" description="Disordered" evidence="1">
    <location>
        <begin position="169"/>
        <end position="196"/>
    </location>
</feature>
<name>A0A9Q0RU00_9DIPT</name>
<protein>
    <submittedName>
        <fullName evidence="2">Uncharacterized protein</fullName>
    </submittedName>
</protein>
<dbReference type="Proteomes" id="UP001151699">
    <property type="component" value="Unassembled WGS sequence"/>
</dbReference>
<feature type="non-terminal residue" evidence="2">
    <location>
        <position position="1"/>
    </location>
</feature>
<evidence type="ECO:0000256" key="1">
    <source>
        <dbReference type="SAM" id="MobiDB-lite"/>
    </source>
</evidence>
<accession>A0A9Q0RU00</accession>
<reference evidence="2" key="1">
    <citation type="submission" date="2022-07" db="EMBL/GenBank/DDBJ databases">
        <authorList>
            <person name="Trinca V."/>
            <person name="Uliana J.V.C."/>
            <person name="Torres T.T."/>
            <person name="Ward R.J."/>
            <person name="Monesi N."/>
        </authorList>
    </citation>
    <scope>NUCLEOTIDE SEQUENCE</scope>
    <source>
        <strain evidence="2">HSMRA1968</strain>
        <tissue evidence="2">Whole embryos</tissue>
    </source>
</reference>
<proteinExistence type="predicted"/>
<evidence type="ECO:0000313" key="3">
    <source>
        <dbReference type="Proteomes" id="UP001151699"/>
    </source>
</evidence>
<gene>
    <name evidence="2" type="ORF">Bhyg_17433</name>
</gene>
<keyword evidence="3" id="KW-1185">Reference proteome</keyword>
<feature type="compositionally biased region" description="Low complexity" evidence="1">
    <location>
        <begin position="181"/>
        <end position="196"/>
    </location>
</feature>